<evidence type="ECO:0000259" key="4">
    <source>
        <dbReference type="PROSITE" id="PS50887"/>
    </source>
</evidence>
<dbReference type="RefSeq" id="WP_044488021.1">
    <property type="nucleotide sequence ID" value="NZ_CP132921.1"/>
</dbReference>
<evidence type="ECO:0000256" key="1">
    <source>
        <dbReference type="ARBA" id="ARBA00012528"/>
    </source>
</evidence>
<evidence type="ECO:0000313" key="6">
    <source>
        <dbReference type="Proteomes" id="UP001183127"/>
    </source>
</evidence>
<dbReference type="PROSITE" id="PS50887">
    <property type="entry name" value="GGDEF"/>
    <property type="match status" value="1"/>
</dbReference>
<feature type="transmembrane region" description="Helical" evidence="3">
    <location>
        <begin position="151"/>
        <end position="169"/>
    </location>
</feature>
<keyword evidence="3" id="KW-0812">Transmembrane</keyword>
<gene>
    <name evidence="5" type="ORF">RAH46_16680</name>
</gene>
<keyword evidence="6" id="KW-1185">Reference proteome</keyword>
<feature type="transmembrane region" description="Helical" evidence="3">
    <location>
        <begin position="6"/>
        <end position="24"/>
    </location>
</feature>
<dbReference type="InterPro" id="IPR043128">
    <property type="entry name" value="Rev_trsase/Diguanyl_cyclase"/>
</dbReference>
<dbReference type="SMART" id="SM00267">
    <property type="entry name" value="GGDEF"/>
    <property type="match status" value="1"/>
</dbReference>
<dbReference type="InterPro" id="IPR029787">
    <property type="entry name" value="Nucleotide_cyclase"/>
</dbReference>
<sequence>MPLSLPTLMLVAVFIFALMGSLTLHAWRRCAGDPSLGYLGAMLLTCTLGVSLNALRGLGLDYLALVLGNIVLLVGAGLGWTAMRVFGGRTAHWPLVFAGAVLWWLFSLWPGFYATLGLRVQAYSLLTLFYTGLCMRELYRPRVRLPVSYTPALILTGLHGAVYFARLLIDDGAALDQAIADQGRHPGFFAFILFESMLFAIGISYVTLAMVRERAEVQLRTAAYSDPLTGIGNRRAFMEHGTHLLHDCAAQRVPVALLLCDLDHFKRINDQYGHPKGDQVLLAFAEEARRHLRQGDLFARIGGEEFACLLPGGDEAAAEHVARRICAAFAALPLLEPGALGVSIGIASQPAQQCDLSRLLSMADHALYQAKQQGRSRALQYAG</sequence>
<dbReference type="EC" id="2.7.7.65" evidence="1"/>
<reference evidence="5 6" key="1">
    <citation type="submission" date="2023-08" db="EMBL/GenBank/DDBJ databases">
        <title>Complete Genome Sequence of Pseudomonas entomophila TVIN A01.</title>
        <authorList>
            <person name="Shelke T."/>
            <person name="Mahar N.S."/>
            <person name="Gupta I."/>
            <person name="Gupta V."/>
        </authorList>
    </citation>
    <scope>NUCLEOTIDE SEQUENCE [LARGE SCALE GENOMIC DNA]</scope>
    <source>
        <strain evidence="5 6">TVIN-A01</strain>
    </source>
</reference>
<feature type="transmembrane region" description="Helical" evidence="3">
    <location>
        <begin position="120"/>
        <end position="139"/>
    </location>
</feature>
<evidence type="ECO:0000313" key="5">
    <source>
        <dbReference type="EMBL" id="WMW03966.1"/>
    </source>
</evidence>
<dbReference type="SUPFAM" id="SSF55073">
    <property type="entry name" value="Nucleotide cyclase"/>
    <property type="match status" value="1"/>
</dbReference>
<feature type="domain" description="GGDEF" evidence="4">
    <location>
        <begin position="253"/>
        <end position="383"/>
    </location>
</feature>
<dbReference type="PANTHER" id="PTHR45138">
    <property type="entry name" value="REGULATORY COMPONENTS OF SENSORY TRANSDUCTION SYSTEM"/>
    <property type="match status" value="1"/>
</dbReference>
<keyword evidence="5" id="KW-0548">Nucleotidyltransferase</keyword>
<keyword evidence="3" id="KW-1133">Transmembrane helix</keyword>
<keyword evidence="5" id="KW-0808">Transferase</keyword>
<accession>A0ABY9QJX8</accession>
<dbReference type="InterPro" id="IPR050469">
    <property type="entry name" value="Diguanylate_Cyclase"/>
</dbReference>
<name>A0ABY9QJX8_9PSED</name>
<dbReference type="NCBIfam" id="TIGR00254">
    <property type="entry name" value="GGDEF"/>
    <property type="match status" value="1"/>
</dbReference>
<feature type="transmembrane region" description="Helical" evidence="3">
    <location>
        <begin position="36"/>
        <end position="56"/>
    </location>
</feature>
<feature type="transmembrane region" description="Helical" evidence="3">
    <location>
        <begin position="95"/>
        <end position="114"/>
    </location>
</feature>
<dbReference type="GeneID" id="32805635"/>
<feature type="transmembrane region" description="Helical" evidence="3">
    <location>
        <begin position="189"/>
        <end position="211"/>
    </location>
</feature>
<comment type="catalytic activity">
    <reaction evidence="2">
        <text>2 GTP = 3',3'-c-di-GMP + 2 diphosphate</text>
        <dbReference type="Rhea" id="RHEA:24898"/>
        <dbReference type="ChEBI" id="CHEBI:33019"/>
        <dbReference type="ChEBI" id="CHEBI:37565"/>
        <dbReference type="ChEBI" id="CHEBI:58805"/>
        <dbReference type="EC" id="2.7.7.65"/>
    </reaction>
</comment>
<dbReference type="PANTHER" id="PTHR45138:SF9">
    <property type="entry name" value="DIGUANYLATE CYCLASE DGCM-RELATED"/>
    <property type="match status" value="1"/>
</dbReference>
<dbReference type="Pfam" id="PF00990">
    <property type="entry name" value="GGDEF"/>
    <property type="match status" value="1"/>
</dbReference>
<proteinExistence type="predicted"/>
<organism evidence="5 6">
    <name type="scientific">Pseudomonas entomophila</name>
    <dbReference type="NCBI Taxonomy" id="312306"/>
    <lineage>
        <taxon>Bacteria</taxon>
        <taxon>Pseudomonadati</taxon>
        <taxon>Pseudomonadota</taxon>
        <taxon>Gammaproteobacteria</taxon>
        <taxon>Pseudomonadales</taxon>
        <taxon>Pseudomonadaceae</taxon>
        <taxon>Pseudomonas</taxon>
    </lineage>
</organism>
<protein>
    <recommendedName>
        <fullName evidence="1">diguanylate cyclase</fullName>
        <ecNumber evidence="1">2.7.7.65</ecNumber>
    </recommendedName>
</protein>
<evidence type="ECO:0000256" key="3">
    <source>
        <dbReference type="SAM" id="Phobius"/>
    </source>
</evidence>
<feature type="transmembrane region" description="Helical" evidence="3">
    <location>
        <begin position="62"/>
        <end position="83"/>
    </location>
</feature>
<dbReference type="Proteomes" id="UP001183127">
    <property type="component" value="Chromosome"/>
</dbReference>
<dbReference type="Gene3D" id="3.30.70.270">
    <property type="match status" value="1"/>
</dbReference>
<dbReference type="CDD" id="cd01949">
    <property type="entry name" value="GGDEF"/>
    <property type="match status" value="1"/>
</dbReference>
<keyword evidence="3" id="KW-0472">Membrane</keyword>
<evidence type="ECO:0000256" key="2">
    <source>
        <dbReference type="ARBA" id="ARBA00034247"/>
    </source>
</evidence>
<dbReference type="InterPro" id="IPR000160">
    <property type="entry name" value="GGDEF_dom"/>
</dbReference>
<dbReference type="EMBL" id="CP132921">
    <property type="protein sequence ID" value="WMW03966.1"/>
    <property type="molecule type" value="Genomic_DNA"/>
</dbReference>
<dbReference type="GO" id="GO:0052621">
    <property type="term" value="F:diguanylate cyclase activity"/>
    <property type="evidence" value="ECO:0007669"/>
    <property type="project" value="UniProtKB-EC"/>
</dbReference>